<proteinExistence type="predicted"/>
<evidence type="ECO:0000256" key="1">
    <source>
        <dbReference type="ARBA" id="ARBA00022801"/>
    </source>
</evidence>
<organism evidence="2 3">
    <name type="scientific">Cyphomyrmex costatus</name>
    <dbReference type="NCBI Taxonomy" id="456900"/>
    <lineage>
        <taxon>Eukaryota</taxon>
        <taxon>Metazoa</taxon>
        <taxon>Ecdysozoa</taxon>
        <taxon>Arthropoda</taxon>
        <taxon>Hexapoda</taxon>
        <taxon>Insecta</taxon>
        <taxon>Pterygota</taxon>
        <taxon>Neoptera</taxon>
        <taxon>Endopterygota</taxon>
        <taxon>Hymenoptera</taxon>
        <taxon>Apocrita</taxon>
        <taxon>Aculeata</taxon>
        <taxon>Formicoidea</taxon>
        <taxon>Formicidae</taxon>
        <taxon>Myrmicinae</taxon>
        <taxon>Cyphomyrmex</taxon>
    </lineage>
</organism>
<dbReference type="Proteomes" id="UP000078542">
    <property type="component" value="Unassembled WGS sequence"/>
</dbReference>
<dbReference type="GO" id="GO:0006046">
    <property type="term" value="P:N-acetylglucosamine catabolic process"/>
    <property type="evidence" value="ECO:0007669"/>
    <property type="project" value="TreeGrafter"/>
</dbReference>
<dbReference type="SUPFAM" id="SSF51556">
    <property type="entry name" value="Metallo-dependent hydrolases"/>
    <property type="match status" value="1"/>
</dbReference>
<comment type="caution">
    <text evidence="2">The sequence shown here is derived from an EMBL/GenBank/DDBJ whole genome shotgun (WGS) entry which is preliminary data.</text>
</comment>
<keyword evidence="1" id="KW-0378">Hydrolase</keyword>
<dbReference type="AlphaFoldDB" id="A0A151K1Y8"/>
<evidence type="ECO:0000313" key="2">
    <source>
        <dbReference type="EMBL" id="KYN50082.1"/>
    </source>
</evidence>
<dbReference type="PANTHER" id="PTHR11113">
    <property type="entry name" value="N-ACETYLGLUCOSAMINE-6-PHOSPHATE DEACETYLASE"/>
    <property type="match status" value="1"/>
</dbReference>
<dbReference type="GO" id="GO:0008448">
    <property type="term" value="F:N-acetylglucosamine-6-phosphate deacetylase activity"/>
    <property type="evidence" value="ECO:0007669"/>
    <property type="project" value="TreeGrafter"/>
</dbReference>
<dbReference type="InterPro" id="IPR032466">
    <property type="entry name" value="Metal_Hydrolase"/>
</dbReference>
<dbReference type="EMBL" id="LKEX01009428">
    <property type="protein sequence ID" value="KYN50082.1"/>
    <property type="molecule type" value="Genomic_DNA"/>
</dbReference>
<accession>A0A151K1Y8</accession>
<dbReference type="PANTHER" id="PTHR11113:SF14">
    <property type="entry name" value="N-ACETYLGLUCOSAMINE-6-PHOSPHATE DEACETYLASE"/>
    <property type="match status" value="1"/>
</dbReference>
<feature type="non-terminal residue" evidence="2">
    <location>
        <position position="1"/>
    </location>
</feature>
<reference evidence="2 3" key="1">
    <citation type="submission" date="2016-03" db="EMBL/GenBank/DDBJ databases">
        <title>Cyphomyrmex costatus WGS genome.</title>
        <authorList>
            <person name="Nygaard S."/>
            <person name="Hu H."/>
            <person name="Boomsma J."/>
            <person name="Zhang G."/>
        </authorList>
    </citation>
    <scope>NUCLEOTIDE SEQUENCE [LARGE SCALE GENOMIC DNA]</scope>
    <source>
        <strain evidence="2">MS0001</strain>
        <tissue evidence="2">Whole body</tissue>
    </source>
</reference>
<gene>
    <name evidence="2" type="ORF">ALC62_00110</name>
</gene>
<name>A0A151K1Y8_9HYME</name>
<evidence type="ECO:0000313" key="3">
    <source>
        <dbReference type="Proteomes" id="UP000078542"/>
    </source>
</evidence>
<sequence>IYLSGGFGIDFSCNIDNVEEGIAKVAKGLLEHGVTSFCPTLVTSPTEIYHKILPRIKKQNGGSHGAGVLGVHIEGPFISPNKKGAHPEHYIRKFEQVIV</sequence>
<dbReference type="STRING" id="456900.A0A151K1Y8"/>
<protein>
    <submittedName>
        <fullName evidence="2">Putative N-acetylglucosamine-6-phosphate deacetylase</fullName>
    </submittedName>
</protein>
<dbReference type="Gene3D" id="3.20.20.140">
    <property type="entry name" value="Metal-dependent hydrolases"/>
    <property type="match status" value="1"/>
</dbReference>
<keyword evidence="3" id="KW-1185">Reference proteome</keyword>